<evidence type="ECO:0000313" key="2">
    <source>
        <dbReference type="EMBL" id="LAA46887.1"/>
    </source>
</evidence>
<sequence length="151" mass="16211">MEQLLKTFIRQDTLVVQSELRGQMGQACDQEGGLVPADVVQVSQSEELLHAGGRQDVVIPPGGLLRGFALRLLHGEAAGHLREVVSGPRGEGRSDGPRGLGQRASLVARRREGSVKPIPAVHQPGRHLAGKSSQGPRRRARTDLHPPPARL</sequence>
<dbReference type="AlphaFoldDB" id="A0A2D4FHG0"/>
<feature type="region of interest" description="Disordered" evidence="1">
    <location>
        <begin position="83"/>
        <end position="151"/>
    </location>
</feature>
<proteinExistence type="predicted"/>
<dbReference type="EMBL" id="IACJ01077054">
    <property type="protein sequence ID" value="LAA46887.1"/>
    <property type="molecule type" value="Transcribed_RNA"/>
</dbReference>
<accession>A0A2D4FHG0</accession>
<reference evidence="2" key="2">
    <citation type="submission" date="2017-11" db="EMBL/GenBank/DDBJ databases">
        <title>Coralsnake Venomics: Analyses of Venom Gland Transcriptomes and Proteomes of Six Brazilian Taxa.</title>
        <authorList>
            <person name="Aird S.D."/>
            <person name="Jorge da Silva N."/>
            <person name="Qiu L."/>
            <person name="Villar-Briones A."/>
            <person name="Aparecida-Saddi V."/>
            <person name="Campos-Telles M.P."/>
            <person name="Grau M."/>
            <person name="Mikheyev A.S."/>
        </authorList>
    </citation>
    <scope>NUCLEOTIDE SEQUENCE</scope>
    <source>
        <tissue evidence="2">Venom_gland</tissue>
    </source>
</reference>
<protein>
    <submittedName>
        <fullName evidence="2">Uncharacterized protein</fullName>
    </submittedName>
</protein>
<organism evidence="2">
    <name type="scientific">Micrurus corallinus</name>
    <name type="common">Brazilian coral snake</name>
    <dbReference type="NCBI Taxonomy" id="54390"/>
    <lineage>
        <taxon>Eukaryota</taxon>
        <taxon>Metazoa</taxon>
        <taxon>Chordata</taxon>
        <taxon>Craniata</taxon>
        <taxon>Vertebrata</taxon>
        <taxon>Euteleostomi</taxon>
        <taxon>Lepidosauria</taxon>
        <taxon>Squamata</taxon>
        <taxon>Bifurcata</taxon>
        <taxon>Unidentata</taxon>
        <taxon>Episquamata</taxon>
        <taxon>Toxicofera</taxon>
        <taxon>Serpentes</taxon>
        <taxon>Colubroidea</taxon>
        <taxon>Elapidae</taxon>
        <taxon>Elapinae</taxon>
        <taxon>Micrurus</taxon>
    </lineage>
</organism>
<evidence type="ECO:0000256" key="1">
    <source>
        <dbReference type="SAM" id="MobiDB-lite"/>
    </source>
</evidence>
<name>A0A2D4FHG0_MICCO</name>
<reference evidence="2" key="1">
    <citation type="submission" date="2017-07" db="EMBL/GenBank/DDBJ databases">
        <authorList>
            <person name="Mikheyev A."/>
            <person name="Grau M."/>
        </authorList>
    </citation>
    <scope>NUCLEOTIDE SEQUENCE</scope>
    <source>
        <tissue evidence="2">Venom_gland</tissue>
    </source>
</reference>